<feature type="domain" description="GGDEF" evidence="4">
    <location>
        <begin position="390"/>
        <end position="522"/>
    </location>
</feature>
<dbReference type="SUPFAM" id="SSF55073">
    <property type="entry name" value="Nucleotide cyclase"/>
    <property type="match status" value="1"/>
</dbReference>
<dbReference type="InterPro" id="IPR043128">
    <property type="entry name" value="Rev_trsase/Diguanyl_cyclase"/>
</dbReference>
<proteinExistence type="predicted"/>
<dbReference type="InterPro" id="IPR050469">
    <property type="entry name" value="Diguanylate_Cyclase"/>
</dbReference>
<evidence type="ECO:0000313" key="5">
    <source>
        <dbReference type="EMBL" id="CAD7287865.1"/>
    </source>
</evidence>
<evidence type="ECO:0000259" key="4">
    <source>
        <dbReference type="PROSITE" id="PS50887"/>
    </source>
</evidence>
<name>A0ABN7K6Z4_9BACT</name>
<dbReference type="SMART" id="SM00267">
    <property type="entry name" value="GGDEF"/>
    <property type="match status" value="1"/>
</dbReference>
<gene>
    <name evidence="5" type="ORF">LMG7974_00750</name>
</gene>
<dbReference type="CDD" id="cd01949">
    <property type="entry name" value="GGDEF"/>
    <property type="match status" value="1"/>
</dbReference>
<evidence type="ECO:0000256" key="1">
    <source>
        <dbReference type="ARBA" id="ARBA00012528"/>
    </source>
</evidence>
<reference evidence="5 6" key="1">
    <citation type="submission" date="2020-11" db="EMBL/GenBank/DDBJ databases">
        <authorList>
            <person name="Peeters C."/>
        </authorList>
    </citation>
    <scope>NUCLEOTIDE SEQUENCE [LARGE SCALE GENOMIC DNA]</scope>
    <source>
        <strain evidence="5 6">LMG 7974</strain>
    </source>
</reference>
<dbReference type="Proteomes" id="UP000789803">
    <property type="component" value="Unassembled WGS sequence"/>
</dbReference>
<dbReference type="NCBIfam" id="TIGR00254">
    <property type="entry name" value="GGDEF"/>
    <property type="match status" value="1"/>
</dbReference>
<keyword evidence="6" id="KW-1185">Reference proteome</keyword>
<sequence length="524" mass="59653">MAAISVAQIIKEALSEIKVRQLMLTPENYTEVYNEISSKYGFTTEEKRKIEKYISRLSGDYKSQASTVNINTVDEFVAFLTARINRSAQQNQNSSIDDEKEFKSLNAFTRRILQAISMLHNKEAKAMAEASMQLLSRKFDASKIDAMREKWFDIVSNYNDEYLDFLKYYGVRNFDDLQSMMSELDKFLTVQNENSPLCEISDLIVSMLQPSISTILEDDIEQMANQIKQNPICLSANDTKENIKKLIERRIEADRDEIGSKISSLNGVLVSISDKISDLSKTSHISSQKAHELKADIKDISFDASSFEQVRNMLFNIASTLEIESRELGVEMDNKQATISELQNRITTLENELATAKAESKEDFLTKTANKRALMEELRRIEEAYKRYGTDYSLCFMDIDFFKKINDNYGHDAGDAILATVAMILRKYSRAVDFVGRYGGEEFVVLLPSVNLNDGVKFADKLRKIIENFKFMYKGERINVTISSGVATRSLNINDNLTLESADKMLYAAKNGGRNQVMPQVIEK</sequence>
<evidence type="ECO:0000256" key="3">
    <source>
        <dbReference type="SAM" id="Coils"/>
    </source>
</evidence>
<dbReference type="PROSITE" id="PS50887">
    <property type="entry name" value="GGDEF"/>
    <property type="match status" value="1"/>
</dbReference>
<feature type="coiled-coil region" evidence="3">
    <location>
        <begin position="325"/>
        <end position="391"/>
    </location>
</feature>
<dbReference type="EMBL" id="CAJHOF010000005">
    <property type="protein sequence ID" value="CAD7287865.1"/>
    <property type="molecule type" value="Genomic_DNA"/>
</dbReference>
<dbReference type="PANTHER" id="PTHR45138:SF9">
    <property type="entry name" value="DIGUANYLATE CYCLASE DGCM-RELATED"/>
    <property type="match status" value="1"/>
</dbReference>
<keyword evidence="3" id="KW-0175">Coiled coil</keyword>
<dbReference type="Gene3D" id="3.30.70.270">
    <property type="match status" value="1"/>
</dbReference>
<comment type="catalytic activity">
    <reaction evidence="2">
        <text>2 GTP = 3',3'-c-di-GMP + 2 diphosphate</text>
        <dbReference type="Rhea" id="RHEA:24898"/>
        <dbReference type="ChEBI" id="CHEBI:33019"/>
        <dbReference type="ChEBI" id="CHEBI:37565"/>
        <dbReference type="ChEBI" id="CHEBI:58805"/>
        <dbReference type="EC" id="2.7.7.65"/>
    </reaction>
</comment>
<dbReference type="InterPro" id="IPR029787">
    <property type="entry name" value="Nucleotide_cyclase"/>
</dbReference>
<dbReference type="PANTHER" id="PTHR45138">
    <property type="entry name" value="REGULATORY COMPONENTS OF SENSORY TRANSDUCTION SYSTEM"/>
    <property type="match status" value="1"/>
</dbReference>
<accession>A0ABN7K6Z4</accession>
<dbReference type="RefSeq" id="WP_229932557.1">
    <property type="nucleotide sequence ID" value="NZ_CAJHOF010000005.1"/>
</dbReference>
<dbReference type="InterPro" id="IPR000160">
    <property type="entry name" value="GGDEF_dom"/>
</dbReference>
<comment type="caution">
    <text evidence="5">The sequence shown here is derived from an EMBL/GenBank/DDBJ whole genome shotgun (WGS) entry which is preliminary data.</text>
</comment>
<dbReference type="EC" id="2.7.7.65" evidence="1"/>
<protein>
    <recommendedName>
        <fullName evidence="1">diguanylate cyclase</fullName>
        <ecNumber evidence="1">2.7.7.65</ecNumber>
    </recommendedName>
</protein>
<evidence type="ECO:0000313" key="6">
    <source>
        <dbReference type="Proteomes" id="UP000789803"/>
    </source>
</evidence>
<dbReference type="Pfam" id="PF00990">
    <property type="entry name" value="GGDEF"/>
    <property type="match status" value="1"/>
</dbReference>
<organism evidence="5 6">
    <name type="scientific">Campylobacter majalis</name>
    <dbReference type="NCBI Taxonomy" id="2790656"/>
    <lineage>
        <taxon>Bacteria</taxon>
        <taxon>Pseudomonadati</taxon>
        <taxon>Campylobacterota</taxon>
        <taxon>Epsilonproteobacteria</taxon>
        <taxon>Campylobacterales</taxon>
        <taxon>Campylobacteraceae</taxon>
        <taxon>Campylobacter</taxon>
    </lineage>
</organism>
<evidence type="ECO:0000256" key="2">
    <source>
        <dbReference type="ARBA" id="ARBA00034247"/>
    </source>
</evidence>